<dbReference type="Gene3D" id="3.40.50.150">
    <property type="entry name" value="Vaccinia Virus protein VP39"/>
    <property type="match status" value="1"/>
</dbReference>
<evidence type="ECO:0000313" key="10">
    <source>
        <dbReference type="EMBL" id="QNT93253.1"/>
    </source>
</evidence>
<protein>
    <recommendedName>
        <fullName evidence="2">site-specific DNA-methyltransferase (adenine-specific)</fullName>
        <ecNumber evidence="2">2.1.1.72</ecNumber>
    </recommendedName>
</protein>
<name>A0A7H1PYX3_9ACTN</name>
<feature type="domain" description="DNA methylase adenine-specific" evidence="8">
    <location>
        <begin position="161"/>
        <end position="465"/>
    </location>
</feature>
<evidence type="ECO:0000259" key="9">
    <source>
        <dbReference type="Pfam" id="PF12161"/>
    </source>
</evidence>
<keyword evidence="5" id="KW-0949">S-adenosyl-L-methionine</keyword>
<evidence type="ECO:0000256" key="5">
    <source>
        <dbReference type="ARBA" id="ARBA00022691"/>
    </source>
</evidence>
<evidence type="ECO:0000259" key="8">
    <source>
        <dbReference type="Pfam" id="PF02384"/>
    </source>
</evidence>
<dbReference type="PANTHER" id="PTHR42933:SF4">
    <property type="entry name" value="TYPE I RESTRICTION ENZYME ECOKI METHYLASE SUBUNIT"/>
    <property type="match status" value="1"/>
</dbReference>
<dbReference type="GeneID" id="91462524"/>
<keyword evidence="6" id="KW-0680">Restriction system</keyword>
<evidence type="ECO:0000256" key="1">
    <source>
        <dbReference type="ARBA" id="ARBA00006594"/>
    </source>
</evidence>
<dbReference type="InterPro" id="IPR022749">
    <property type="entry name" value="D12N6_MeTrfase_N"/>
</dbReference>
<keyword evidence="3 10" id="KW-0489">Methyltransferase</keyword>
<evidence type="ECO:0000256" key="2">
    <source>
        <dbReference type="ARBA" id="ARBA00011900"/>
    </source>
</evidence>
<gene>
    <name evidence="10" type="ORF">HEP81_02939</name>
</gene>
<dbReference type="EMBL" id="CP051006">
    <property type="protein sequence ID" value="QNT93253.1"/>
    <property type="molecule type" value="Genomic_DNA"/>
</dbReference>
<dbReference type="InterPro" id="IPR003356">
    <property type="entry name" value="DNA_methylase_A-5"/>
</dbReference>
<dbReference type="REBASE" id="445219">
    <property type="entry name" value="M.Sgr40191ORF2939P"/>
</dbReference>
<dbReference type="PANTHER" id="PTHR42933">
    <property type="entry name" value="SLR6095 PROTEIN"/>
    <property type="match status" value="1"/>
</dbReference>
<feature type="domain" description="N6 adenine-specific DNA methyltransferase N-terminal" evidence="9">
    <location>
        <begin position="20"/>
        <end position="149"/>
    </location>
</feature>
<dbReference type="PRINTS" id="PR00507">
    <property type="entry name" value="N12N6MTFRASE"/>
</dbReference>
<dbReference type="AlphaFoldDB" id="A0A7H1PYX3"/>
<dbReference type="InterPro" id="IPR029063">
    <property type="entry name" value="SAM-dependent_MTases_sf"/>
</dbReference>
<evidence type="ECO:0000256" key="7">
    <source>
        <dbReference type="ARBA" id="ARBA00047942"/>
    </source>
</evidence>
<dbReference type="EC" id="2.1.1.72" evidence="2"/>
<dbReference type="GO" id="GO:0003677">
    <property type="term" value="F:DNA binding"/>
    <property type="evidence" value="ECO:0007669"/>
    <property type="project" value="InterPro"/>
</dbReference>
<evidence type="ECO:0000256" key="4">
    <source>
        <dbReference type="ARBA" id="ARBA00022679"/>
    </source>
</evidence>
<dbReference type="GO" id="GO:0032259">
    <property type="term" value="P:methylation"/>
    <property type="evidence" value="ECO:0007669"/>
    <property type="project" value="UniProtKB-KW"/>
</dbReference>
<dbReference type="KEGG" id="sgf:HEP81_02939"/>
<dbReference type="GO" id="GO:0009007">
    <property type="term" value="F:site-specific DNA-methyltransferase (adenine-specific) activity"/>
    <property type="evidence" value="ECO:0007669"/>
    <property type="project" value="UniProtKB-EC"/>
</dbReference>
<evidence type="ECO:0000256" key="3">
    <source>
        <dbReference type="ARBA" id="ARBA00022603"/>
    </source>
</evidence>
<accession>A0A7H1PYX3</accession>
<dbReference type="Pfam" id="PF02384">
    <property type="entry name" value="N6_Mtase"/>
    <property type="match status" value="1"/>
</dbReference>
<comment type="similarity">
    <text evidence="1">Belongs to the N(4)/N(6)-methyltransferase family.</text>
</comment>
<dbReference type="Gene3D" id="1.20.1260.30">
    <property type="match status" value="1"/>
</dbReference>
<evidence type="ECO:0000256" key="6">
    <source>
        <dbReference type="ARBA" id="ARBA00022747"/>
    </source>
</evidence>
<dbReference type="SUPFAM" id="SSF53335">
    <property type="entry name" value="S-adenosyl-L-methionine-dependent methyltransferases"/>
    <property type="match status" value="1"/>
</dbReference>
<dbReference type="Pfam" id="PF12161">
    <property type="entry name" value="HsdM_N"/>
    <property type="match status" value="1"/>
</dbReference>
<reference evidence="10 11" key="1">
    <citation type="submission" date="2020-04" db="EMBL/GenBank/DDBJ databases">
        <title>Characterization and engineering of Streptomyces griseofuscus DSM40191 as a potential heterologous host for expression of BGCs.</title>
        <authorList>
            <person name="Gren T."/>
            <person name="Whitford C.M."/>
            <person name="Mohite O.S."/>
            <person name="Joergensen T.S."/>
            <person name="Nielsen J.B."/>
            <person name="Lee S.Y."/>
            <person name="Weber T."/>
        </authorList>
    </citation>
    <scope>NUCLEOTIDE SEQUENCE [LARGE SCALE GENOMIC DNA]</scope>
    <source>
        <strain evidence="10 11">DSM 40191</strain>
    </source>
</reference>
<dbReference type="RefSeq" id="WP_037661706.1">
    <property type="nucleotide sequence ID" value="NZ_CP051006.1"/>
</dbReference>
<dbReference type="PROSITE" id="PS00092">
    <property type="entry name" value="N6_MTASE"/>
    <property type="match status" value="1"/>
</dbReference>
<evidence type="ECO:0000313" key="11">
    <source>
        <dbReference type="Proteomes" id="UP000516422"/>
    </source>
</evidence>
<dbReference type="GO" id="GO:0009307">
    <property type="term" value="P:DNA restriction-modification system"/>
    <property type="evidence" value="ECO:0007669"/>
    <property type="project" value="UniProtKB-KW"/>
</dbReference>
<proteinExistence type="inferred from homology"/>
<dbReference type="InterPro" id="IPR051537">
    <property type="entry name" value="DNA_Adenine_Mtase"/>
</dbReference>
<dbReference type="InterPro" id="IPR002052">
    <property type="entry name" value="DNA_methylase_N6_adenine_CS"/>
</dbReference>
<comment type="catalytic activity">
    <reaction evidence="7">
        <text>a 2'-deoxyadenosine in DNA + S-adenosyl-L-methionine = an N(6)-methyl-2'-deoxyadenosine in DNA + S-adenosyl-L-homocysteine + H(+)</text>
        <dbReference type="Rhea" id="RHEA:15197"/>
        <dbReference type="Rhea" id="RHEA-COMP:12418"/>
        <dbReference type="Rhea" id="RHEA-COMP:12419"/>
        <dbReference type="ChEBI" id="CHEBI:15378"/>
        <dbReference type="ChEBI" id="CHEBI:57856"/>
        <dbReference type="ChEBI" id="CHEBI:59789"/>
        <dbReference type="ChEBI" id="CHEBI:90615"/>
        <dbReference type="ChEBI" id="CHEBI:90616"/>
        <dbReference type="EC" id="2.1.1.72"/>
    </reaction>
</comment>
<keyword evidence="4 10" id="KW-0808">Transferase</keyword>
<dbReference type="InterPro" id="IPR038333">
    <property type="entry name" value="T1MK-like_N_sf"/>
</dbReference>
<dbReference type="GO" id="GO:0008170">
    <property type="term" value="F:N-methyltransferase activity"/>
    <property type="evidence" value="ECO:0007669"/>
    <property type="project" value="InterPro"/>
</dbReference>
<sequence>MAATRRKAAEKAPVTTQARLASLIKSARDTMRKDAGMNGDLDRLPQLSWLLFLKAFEERVEEEGEALDPGGYRRAIEKPYRWTDWATDEDLSGNELKTFVNDELIPYLAGLDREADRGAEDPRNVISLIFKDVVNRMQSGTLLRDLVNIVNKIHFISHDDIHTMAFVYESILREMRDAAGDSGEFYTPRPVNRFMVRQSFLELGETILDPACGTGGFLVQAYEELKGRVQTETQQRELHANLKGIEKKPLPYLLASMNLLLHGVHAPRLRRENALLTMRNSQAADKVDVVLTNPPFGGEEESSVVTAFPSAFQTQETAWLFLYSILDQLKLGGRCAIVLPNGSLFASGENSIGAKIKKKLMKECNLHTVVRLPQGVFAPYTQIPSNILFFEKTGPTRDVWFYEIPLPEGRRSYTKTKPQRLEEYDDCVAWWGGKTREGREAGEHAWSVPAAEIIADGYNLDRTNPHMGDELAHRTPLDLVNELMKTEEEILALLQELRRGLGASD</sequence>
<dbReference type="Proteomes" id="UP000516422">
    <property type="component" value="Chromosome"/>
</dbReference>
<organism evidence="10 11">
    <name type="scientific">Streptomyces griseofuscus</name>
    <dbReference type="NCBI Taxonomy" id="146922"/>
    <lineage>
        <taxon>Bacteria</taxon>
        <taxon>Bacillati</taxon>
        <taxon>Actinomycetota</taxon>
        <taxon>Actinomycetes</taxon>
        <taxon>Kitasatosporales</taxon>
        <taxon>Streptomycetaceae</taxon>
        <taxon>Streptomyces</taxon>
    </lineage>
</organism>